<feature type="compositionally biased region" description="Basic and acidic residues" evidence="1">
    <location>
        <begin position="49"/>
        <end position="60"/>
    </location>
</feature>
<feature type="region of interest" description="Disordered" evidence="1">
    <location>
        <begin position="252"/>
        <end position="294"/>
    </location>
</feature>
<dbReference type="STRING" id="112413.SAMN05421854_118110"/>
<evidence type="ECO:0000313" key="4">
    <source>
        <dbReference type="Proteomes" id="UP000199137"/>
    </source>
</evidence>
<gene>
    <name evidence="3" type="ORF">SAMN05421854_118110</name>
</gene>
<keyword evidence="2" id="KW-0472">Membrane</keyword>
<feature type="transmembrane region" description="Helical" evidence="2">
    <location>
        <begin position="300"/>
        <end position="318"/>
    </location>
</feature>
<dbReference type="EMBL" id="FOWC01000018">
    <property type="protein sequence ID" value="SFQ66651.1"/>
    <property type="molecule type" value="Genomic_DNA"/>
</dbReference>
<reference evidence="3 4" key="1">
    <citation type="submission" date="2016-10" db="EMBL/GenBank/DDBJ databases">
        <authorList>
            <person name="de Groot N.N."/>
        </authorList>
    </citation>
    <scope>NUCLEOTIDE SEQUENCE [LARGE SCALE GENOMIC DNA]</scope>
    <source>
        <strain evidence="3 4">DSM 44637</strain>
    </source>
</reference>
<feature type="compositionally biased region" description="Low complexity" evidence="1">
    <location>
        <begin position="193"/>
        <end position="232"/>
    </location>
</feature>
<feature type="compositionally biased region" description="Low complexity" evidence="1">
    <location>
        <begin position="64"/>
        <end position="89"/>
    </location>
</feature>
<dbReference type="Proteomes" id="UP000199137">
    <property type="component" value="Unassembled WGS sequence"/>
</dbReference>
<evidence type="ECO:0000256" key="2">
    <source>
        <dbReference type="SAM" id="Phobius"/>
    </source>
</evidence>
<protein>
    <recommendedName>
        <fullName evidence="5">PQQ-binding-like beta-propeller repeat protein</fullName>
    </recommendedName>
</protein>
<evidence type="ECO:0000313" key="3">
    <source>
        <dbReference type="EMBL" id="SFQ66651.1"/>
    </source>
</evidence>
<proteinExistence type="predicted"/>
<evidence type="ECO:0008006" key="5">
    <source>
        <dbReference type="Google" id="ProtNLM"/>
    </source>
</evidence>
<feature type="region of interest" description="Disordered" evidence="1">
    <location>
        <begin position="1"/>
        <end position="232"/>
    </location>
</feature>
<evidence type="ECO:0000256" key="1">
    <source>
        <dbReference type="SAM" id="MobiDB-lite"/>
    </source>
</evidence>
<organism evidence="3 4">
    <name type="scientific">Amycolatopsis rubida</name>
    <dbReference type="NCBI Taxonomy" id="112413"/>
    <lineage>
        <taxon>Bacteria</taxon>
        <taxon>Bacillati</taxon>
        <taxon>Actinomycetota</taxon>
        <taxon>Actinomycetes</taxon>
        <taxon>Pseudonocardiales</taxon>
        <taxon>Pseudonocardiaceae</taxon>
        <taxon>Amycolatopsis</taxon>
    </lineage>
</organism>
<keyword evidence="2" id="KW-0812">Transmembrane</keyword>
<feature type="region of interest" description="Disordered" evidence="1">
    <location>
        <begin position="326"/>
        <end position="349"/>
    </location>
</feature>
<feature type="compositionally biased region" description="Polar residues" evidence="1">
    <location>
        <begin position="164"/>
        <end position="174"/>
    </location>
</feature>
<keyword evidence="2" id="KW-1133">Transmembrane helix</keyword>
<feature type="compositionally biased region" description="Polar residues" evidence="1">
    <location>
        <begin position="103"/>
        <end position="112"/>
    </location>
</feature>
<name>A0A1I6AD87_9PSEU</name>
<accession>A0A1I6AD87</accession>
<dbReference type="AlphaFoldDB" id="A0A1I6AD87"/>
<sequence>MNDHGNGTDETPPEPGSNVAGTPANPDERPRPDIPAGERVSDEGAAGVEPRESPSADRRTVPPSADSTAAALGSAGTTPGPQAADSAAPADEESSAEHHRPTSAGTAPDSQTADPAAPADEESSAEHHRPTSSDSAGTAPGPEAADSVAPADEESPAEHHRPTTSDSARTTPDPQTADPVAPAAEEGSEPRRASAGSTAAALGSAGSTPAAPGPQAGNPAAPAADRASAAGAHAAIPPVTPEEQTGPIARVTDEPAGVSSTPAQPYGSENLLPRPPVAADSLAPPGKARRSPWNRGRDRLIAGAIVVVVAVVAAIVAVNSDNLHTSRALADPPHALPTPPTSVPGSMTQLWQAPSSATPIPIGQADTVTTADGSEVAGRDPLTGQIRWHYTRENLQLCTVDTAWGRVNAVYHKTMGCSEVTQLDPATGRITAQRNGDAELGTRLVNDGSHVTTTGKHLLDTWRDDLVKSMEYGKVPFLQNANKQPRPDCTYGTVAAAADKIGVIERCPGDRTDRLTVYKATAEHEDEPKVTYTALLAGKRARVIAMSGDLTGVLLPDQKLYVVYGADGSQKAAYPMDLPAADTANDPVGGTEATTRTAAGIYWYSGSKTVALSRDDLSPRWSLDGTLGPGITFATQLVVPIRGGLAVLNEMNGATLRTVGIDRGAYTGPVRLTALGPVLLEQRGPTLAALR</sequence>